<keyword evidence="3" id="KW-1185">Reference proteome</keyword>
<evidence type="ECO:0000313" key="3">
    <source>
        <dbReference type="Proteomes" id="UP000799766"/>
    </source>
</evidence>
<evidence type="ECO:0000256" key="1">
    <source>
        <dbReference type="SAM" id="MobiDB-lite"/>
    </source>
</evidence>
<feature type="region of interest" description="Disordered" evidence="1">
    <location>
        <begin position="1"/>
        <end position="32"/>
    </location>
</feature>
<proteinExistence type="predicted"/>
<sequence>MQQPASQPASWRQASPGARTPRHDAVGKRGRRLRVAPRLTYIVLFARPRVHSPDSGVKRT</sequence>
<feature type="compositionally biased region" description="Polar residues" evidence="1">
    <location>
        <begin position="1"/>
        <end position="13"/>
    </location>
</feature>
<name>A0A6A6NVS8_9PEZI</name>
<reference evidence="2" key="1">
    <citation type="journal article" date="2020" name="Stud. Mycol.">
        <title>101 Dothideomycetes genomes: a test case for predicting lifestyles and emergence of pathogens.</title>
        <authorList>
            <person name="Haridas S."/>
            <person name="Albert R."/>
            <person name="Binder M."/>
            <person name="Bloem J."/>
            <person name="Labutti K."/>
            <person name="Salamov A."/>
            <person name="Andreopoulos B."/>
            <person name="Baker S."/>
            <person name="Barry K."/>
            <person name="Bills G."/>
            <person name="Bluhm B."/>
            <person name="Cannon C."/>
            <person name="Castanera R."/>
            <person name="Culley D."/>
            <person name="Daum C."/>
            <person name="Ezra D."/>
            <person name="Gonzalez J."/>
            <person name="Henrissat B."/>
            <person name="Kuo A."/>
            <person name="Liang C."/>
            <person name="Lipzen A."/>
            <person name="Lutzoni F."/>
            <person name="Magnuson J."/>
            <person name="Mondo S."/>
            <person name="Nolan M."/>
            <person name="Ohm R."/>
            <person name="Pangilinan J."/>
            <person name="Park H.-J."/>
            <person name="Ramirez L."/>
            <person name="Alfaro M."/>
            <person name="Sun H."/>
            <person name="Tritt A."/>
            <person name="Yoshinaga Y."/>
            <person name="Zwiers L.-H."/>
            <person name="Turgeon B."/>
            <person name="Goodwin S."/>
            <person name="Spatafora J."/>
            <person name="Crous P."/>
            <person name="Grigoriev I."/>
        </authorList>
    </citation>
    <scope>NUCLEOTIDE SEQUENCE</scope>
    <source>
        <strain evidence="2">ATCC 16933</strain>
    </source>
</reference>
<organism evidence="2 3">
    <name type="scientific">Lineolata rhizophorae</name>
    <dbReference type="NCBI Taxonomy" id="578093"/>
    <lineage>
        <taxon>Eukaryota</taxon>
        <taxon>Fungi</taxon>
        <taxon>Dikarya</taxon>
        <taxon>Ascomycota</taxon>
        <taxon>Pezizomycotina</taxon>
        <taxon>Dothideomycetes</taxon>
        <taxon>Dothideomycetes incertae sedis</taxon>
        <taxon>Lineolatales</taxon>
        <taxon>Lineolataceae</taxon>
        <taxon>Lineolata</taxon>
    </lineage>
</organism>
<dbReference type="EMBL" id="MU001686">
    <property type="protein sequence ID" value="KAF2455668.1"/>
    <property type="molecule type" value="Genomic_DNA"/>
</dbReference>
<dbReference type="AlphaFoldDB" id="A0A6A6NVS8"/>
<gene>
    <name evidence="2" type="ORF">BDY21DRAFT_350006</name>
</gene>
<dbReference type="Proteomes" id="UP000799766">
    <property type="component" value="Unassembled WGS sequence"/>
</dbReference>
<accession>A0A6A6NVS8</accession>
<protein>
    <submittedName>
        <fullName evidence="2">Uncharacterized protein</fullName>
    </submittedName>
</protein>
<evidence type="ECO:0000313" key="2">
    <source>
        <dbReference type="EMBL" id="KAF2455668.1"/>
    </source>
</evidence>